<name>A0A0L1ID59_PLAFA</name>
<dbReference type="AlphaFoldDB" id="A0A0L1ID59"/>
<accession>A0A0L1ID59</accession>
<reference evidence="2" key="2">
    <citation type="submission" date="2015-07" db="EMBL/GenBank/DDBJ databases">
        <title>The genome sequence of Plasmodium falciparum IGH-CR14.</title>
        <authorList>
            <consortium name="The Broad Institute Genome Sequencing Platform"/>
            <person name="Volkman S.K."/>
            <person name="Neafsey D.E."/>
            <person name="Dash A.P."/>
            <person name="Chitnis C.E."/>
            <person name="Hartl D.L."/>
            <person name="Young S.K."/>
            <person name="Kodira C.D."/>
            <person name="Zeng Q."/>
            <person name="Koehrsen M."/>
            <person name="Godfrey P."/>
            <person name="Alvarado L."/>
            <person name="Berlin A."/>
            <person name="Borenstein D."/>
            <person name="Chen Z."/>
            <person name="Engels R."/>
            <person name="Freedman E."/>
            <person name="Gellesch M."/>
            <person name="Goldberg J."/>
            <person name="Griggs A."/>
            <person name="Gujja S."/>
            <person name="Heiman D."/>
            <person name="Hepburn T."/>
            <person name="Howarth C."/>
            <person name="Jen D."/>
            <person name="Larson L."/>
            <person name="Lewis B."/>
            <person name="Mehta T."/>
            <person name="Park D."/>
            <person name="Pearson M."/>
            <person name="Roberts A."/>
            <person name="Saif S."/>
            <person name="Shea T."/>
            <person name="Shenoy N."/>
            <person name="Sisk P."/>
            <person name="Stolte C."/>
            <person name="Sykes S."/>
            <person name="Walk T."/>
            <person name="White J."/>
            <person name="Yandava C."/>
            <person name="Wirth D.F."/>
            <person name="Nusbaum C."/>
            <person name="Birren B."/>
        </authorList>
    </citation>
    <scope>NUCLEOTIDE SEQUENCE [LARGE SCALE GENOMIC DNA]</scope>
    <source>
        <strain evidence="2">IGH-CR14</strain>
    </source>
</reference>
<gene>
    <name evidence="1" type="ORF">PFMG_03240</name>
</gene>
<reference evidence="2" key="1">
    <citation type="submission" date="2015-07" db="EMBL/GenBank/DDBJ databases">
        <title>Annotation of Plasmodium falciparum IGH-CR14.</title>
        <authorList>
            <consortium name="The Broad Institute Genome Sequencing Platform"/>
            <person name="Volkman S.K."/>
            <person name="Neafsey D.E."/>
            <person name="Dash A.P."/>
            <person name="Chitnis C.E."/>
            <person name="Hartl D.L."/>
            <person name="Young S.K."/>
            <person name="Zeng Q."/>
            <person name="Koehrsen M."/>
            <person name="Alvarado L."/>
            <person name="Berlin A."/>
            <person name="Borenstein D."/>
            <person name="Chapman S.B."/>
            <person name="Chen Z."/>
            <person name="Engels R."/>
            <person name="Freedman E."/>
            <person name="Gellesch M."/>
            <person name="Goldberg J."/>
            <person name="Griggs A."/>
            <person name="Gujja S."/>
            <person name="Heilman E.R."/>
            <person name="Heiman D.I."/>
            <person name="Howarth C."/>
            <person name="Jen D."/>
            <person name="Larson L."/>
            <person name="Mehta T."/>
            <person name="Neiman D."/>
            <person name="Park D."/>
            <person name="Pearson M."/>
            <person name="Roberts A."/>
            <person name="Saif S."/>
            <person name="Shea T."/>
            <person name="Shenoy N."/>
            <person name="Sisk P."/>
            <person name="Stolte C."/>
            <person name="Sykes S."/>
            <person name="Walk T."/>
            <person name="White J."/>
            <person name="Yandava C."/>
            <person name="Haas B."/>
            <person name="Henn M.R."/>
            <person name="Nusbaum C."/>
            <person name="Birren B."/>
        </authorList>
    </citation>
    <scope>NUCLEOTIDE SEQUENCE [LARGE SCALE GENOMIC DNA]</scope>
    <source>
        <strain evidence="2">IGH-CR14</strain>
    </source>
</reference>
<dbReference type="EMBL" id="GG665251">
    <property type="protein sequence ID" value="KNG77093.1"/>
    <property type="molecule type" value="Genomic_DNA"/>
</dbReference>
<evidence type="ECO:0000313" key="2">
    <source>
        <dbReference type="Proteomes" id="UP000054562"/>
    </source>
</evidence>
<protein>
    <submittedName>
        <fullName evidence="1">Uncharacterized protein</fullName>
    </submittedName>
</protein>
<sequence>MIYDTPERVRLSADIAEKSMYDDMIVRLPKSTKINDSDNSSDGSEKDLDKYENVLELKELCDEKYRVSEEEFEAWRKEFYKDIFLQMKKNNNSENPTGRELF</sequence>
<dbReference type="OrthoDB" id="277175at2759"/>
<evidence type="ECO:0000313" key="1">
    <source>
        <dbReference type="EMBL" id="KNG77093.1"/>
    </source>
</evidence>
<dbReference type="Proteomes" id="UP000054562">
    <property type="component" value="Unassembled WGS sequence"/>
</dbReference>
<proteinExistence type="predicted"/>
<organism evidence="1 2">
    <name type="scientific">Plasmodium falciparum IGH-CR14</name>
    <dbReference type="NCBI Taxonomy" id="580059"/>
    <lineage>
        <taxon>Eukaryota</taxon>
        <taxon>Sar</taxon>
        <taxon>Alveolata</taxon>
        <taxon>Apicomplexa</taxon>
        <taxon>Aconoidasida</taxon>
        <taxon>Haemosporida</taxon>
        <taxon>Plasmodiidae</taxon>
        <taxon>Plasmodium</taxon>
        <taxon>Plasmodium (Laverania)</taxon>
    </lineage>
</organism>